<evidence type="ECO:0000313" key="4">
    <source>
        <dbReference type="Proteomes" id="UP001222027"/>
    </source>
</evidence>
<dbReference type="InterPro" id="IPR002885">
    <property type="entry name" value="PPR_rpt"/>
</dbReference>
<keyword evidence="1" id="KW-0677">Repeat</keyword>
<dbReference type="NCBIfam" id="TIGR00756">
    <property type="entry name" value="PPR"/>
    <property type="match status" value="1"/>
</dbReference>
<dbReference type="EMBL" id="JAQQAF010000004">
    <property type="protein sequence ID" value="KAJ8490949.1"/>
    <property type="molecule type" value="Genomic_DNA"/>
</dbReference>
<dbReference type="Proteomes" id="UP001222027">
    <property type="component" value="Unassembled WGS sequence"/>
</dbReference>
<comment type="caution">
    <text evidence="3">The sequence shown here is derived from an EMBL/GenBank/DDBJ whole genome shotgun (WGS) entry which is preliminary data.</text>
</comment>
<dbReference type="Pfam" id="PF01535">
    <property type="entry name" value="PPR"/>
    <property type="match status" value="1"/>
</dbReference>
<evidence type="ECO:0000256" key="1">
    <source>
        <dbReference type="ARBA" id="ARBA00022737"/>
    </source>
</evidence>
<dbReference type="AlphaFoldDB" id="A0AAV8QZ50"/>
<sequence>MARDGSLRRRCLASVAVARRSPCDVPPAAASSSTSTPRKAADSLELDADAIAASVRCCRWPALDPLLPRLSHPLLSAVLLRLRPSPDLIPRFLHRVGLHRLDLRSLSTAAAILSSLRPPIPALQLLKQAIGGSRSDLPKQLFDALVEAHQELEPSDPPVVFDLLLKAYADAGEPERALEVFYLMKDANFVPRIESCNALLSAFLKSDQRDKAWVLYLEINT</sequence>
<dbReference type="InterPro" id="IPR011990">
    <property type="entry name" value="TPR-like_helical_dom_sf"/>
</dbReference>
<proteinExistence type="predicted"/>
<keyword evidence="4" id="KW-1185">Reference proteome</keyword>
<evidence type="ECO:0000256" key="2">
    <source>
        <dbReference type="PROSITE-ProRule" id="PRU00708"/>
    </source>
</evidence>
<dbReference type="Gene3D" id="1.25.40.10">
    <property type="entry name" value="Tetratricopeptide repeat domain"/>
    <property type="match status" value="1"/>
</dbReference>
<reference evidence="3 4" key="1">
    <citation type="submission" date="2022-12" db="EMBL/GenBank/DDBJ databases">
        <title>Chromosome-scale assembly of the Ensete ventricosum genome.</title>
        <authorList>
            <person name="Dussert Y."/>
            <person name="Stocks J."/>
            <person name="Wendawek A."/>
            <person name="Woldeyes F."/>
            <person name="Nichols R.A."/>
            <person name="Borrell J.S."/>
        </authorList>
    </citation>
    <scope>NUCLEOTIDE SEQUENCE [LARGE SCALE GENOMIC DNA]</scope>
    <source>
        <strain evidence="4">cv. Maze</strain>
        <tissue evidence="3">Seeds</tissue>
    </source>
</reference>
<evidence type="ECO:0000313" key="3">
    <source>
        <dbReference type="EMBL" id="KAJ8490949.1"/>
    </source>
</evidence>
<name>A0AAV8QZ50_ENSVE</name>
<gene>
    <name evidence="3" type="ORF">OPV22_012670</name>
</gene>
<feature type="repeat" description="PPR" evidence="2">
    <location>
        <begin position="157"/>
        <end position="191"/>
    </location>
</feature>
<dbReference type="PROSITE" id="PS51375">
    <property type="entry name" value="PPR"/>
    <property type="match status" value="1"/>
</dbReference>
<evidence type="ECO:0008006" key="5">
    <source>
        <dbReference type="Google" id="ProtNLM"/>
    </source>
</evidence>
<accession>A0AAV8QZ50</accession>
<organism evidence="3 4">
    <name type="scientific">Ensete ventricosum</name>
    <name type="common">Abyssinian banana</name>
    <name type="synonym">Musa ensete</name>
    <dbReference type="NCBI Taxonomy" id="4639"/>
    <lineage>
        <taxon>Eukaryota</taxon>
        <taxon>Viridiplantae</taxon>
        <taxon>Streptophyta</taxon>
        <taxon>Embryophyta</taxon>
        <taxon>Tracheophyta</taxon>
        <taxon>Spermatophyta</taxon>
        <taxon>Magnoliopsida</taxon>
        <taxon>Liliopsida</taxon>
        <taxon>Zingiberales</taxon>
        <taxon>Musaceae</taxon>
        <taxon>Ensete</taxon>
    </lineage>
</organism>
<protein>
    <recommendedName>
        <fullName evidence="5">Pentacotripeptide-repeat region of PRORP domain-containing protein</fullName>
    </recommendedName>
</protein>